<keyword evidence="10 12" id="KW-0408">Iron</keyword>
<evidence type="ECO:0000313" key="13">
    <source>
        <dbReference type="EMBL" id="PLR37482.1"/>
    </source>
</evidence>
<keyword evidence="3 12" id="KW-0813">Transport</keyword>
<dbReference type="GO" id="GO:0005886">
    <property type="term" value="C:plasma membrane"/>
    <property type="evidence" value="ECO:0007669"/>
    <property type="project" value="UniProtKB-SubCell"/>
</dbReference>
<keyword evidence="11 12" id="KW-0472">Membrane</keyword>
<feature type="transmembrane region" description="Helical" evidence="12">
    <location>
        <begin position="15"/>
        <end position="45"/>
    </location>
</feature>
<dbReference type="OrthoDB" id="9807042at2"/>
<comment type="similarity">
    <text evidence="2 12">Belongs to the cytochrome ubiquinol oxidase subunit 1 family.</text>
</comment>
<dbReference type="AlphaFoldDB" id="A0A2N5E7M3"/>
<dbReference type="InterPro" id="IPR002585">
    <property type="entry name" value="Cyt-d_ubiquinol_oxidase_su_1"/>
</dbReference>
<evidence type="ECO:0000256" key="9">
    <source>
        <dbReference type="ARBA" id="ARBA00022989"/>
    </source>
</evidence>
<evidence type="ECO:0000256" key="8">
    <source>
        <dbReference type="ARBA" id="ARBA00022982"/>
    </source>
</evidence>
<keyword evidence="9 12" id="KW-1133">Transmembrane helix</keyword>
<comment type="subcellular location">
    <subcellularLocation>
        <location evidence="12">Cell inner membrane</location>
    </subcellularLocation>
    <subcellularLocation>
        <location evidence="1">Cell membrane</location>
        <topology evidence="1">Multi-pass membrane protein</topology>
    </subcellularLocation>
</comment>
<dbReference type="GO" id="GO:0070069">
    <property type="term" value="C:cytochrome complex"/>
    <property type="evidence" value="ECO:0007669"/>
    <property type="project" value="UniProtKB-UniRule"/>
</dbReference>
<dbReference type="GO" id="GO:0046872">
    <property type="term" value="F:metal ion binding"/>
    <property type="evidence" value="ECO:0007669"/>
    <property type="project" value="UniProtKB-UniRule"/>
</dbReference>
<evidence type="ECO:0000256" key="2">
    <source>
        <dbReference type="ARBA" id="ARBA00009819"/>
    </source>
</evidence>
<keyword evidence="5 12" id="KW-0349">Heme</keyword>
<feature type="transmembrane region" description="Helical" evidence="12">
    <location>
        <begin position="403"/>
        <end position="429"/>
    </location>
</feature>
<feature type="transmembrane region" description="Helical" evidence="12">
    <location>
        <begin position="186"/>
        <end position="208"/>
    </location>
</feature>
<accession>A0A2N5E7M3</accession>
<gene>
    <name evidence="13" type="ORF">CYR32_06640</name>
</gene>
<evidence type="ECO:0000256" key="5">
    <source>
        <dbReference type="ARBA" id="ARBA00022617"/>
    </source>
</evidence>
<evidence type="ECO:0000256" key="10">
    <source>
        <dbReference type="ARBA" id="ARBA00023004"/>
    </source>
</evidence>
<evidence type="ECO:0000313" key="14">
    <source>
        <dbReference type="Proteomes" id="UP000234503"/>
    </source>
</evidence>
<keyword evidence="7 12" id="KW-0479">Metal-binding</keyword>
<feature type="transmembrane region" description="Helical" evidence="12">
    <location>
        <begin position="98"/>
        <end position="121"/>
    </location>
</feature>
<evidence type="ECO:0000256" key="6">
    <source>
        <dbReference type="ARBA" id="ARBA00022692"/>
    </source>
</evidence>
<evidence type="ECO:0000256" key="3">
    <source>
        <dbReference type="ARBA" id="ARBA00022448"/>
    </source>
</evidence>
<dbReference type="PIRSF" id="PIRSF006446">
    <property type="entry name" value="Cyt_quinol_oxidase_1"/>
    <property type="match status" value="1"/>
</dbReference>
<feature type="transmembrane region" description="Helical" evidence="12">
    <location>
        <begin position="220"/>
        <end position="239"/>
    </location>
</feature>
<keyword evidence="6 12" id="KW-0812">Transmembrane</keyword>
<dbReference type="PANTHER" id="PTHR30365">
    <property type="entry name" value="CYTOCHROME D UBIQUINOL OXIDASE"/>
    <property type="match status" value="1"/>
</dbReference>
<evidence type="ECO:0000256" key="7">
    <source>
        <dbReference type="ARBA" id="ARBA00022723"/>
    </source>
</evidence>
<evidence type="ECO:0000256" key="11">
    <source>
        <dbReference type="ARBA" id="ARBA00023136"/>
    </source>
</evidence>
<dbReference type="GO" id="GO:0019646">
    <property type="term" value="P:aerobic electron transport chain"/>
    <property type="evidence" value="ECO:0007669"/>
    <property type="project" value="InterPro"/>
</dbReference>
<dbReference type="GO" id="GO:0009055">
    <property type="term" value="F:electron transfer activity"/>
    <property type="evidence" value="ECO:0007669"/>
    <property type="project" value="UniProtKB-UniRule"/>
</dbReference>
<dbReference type="GO" id="GO:0020037">
    <property type="term" value="F:heme binding"/>
    <property type="evidence" value="ECO:0007669"/>
    <property type="project" value="TreeGrafter"/>
</dbReference>
<comment type="caution">
    <text evidence="13">The sequence shown here is derived from an EMBL/GenBank/DDBJ whole genome shotgun (WGS) entry which is preliminary data.</text>
</comment>
<evidence type="ECO:0000256" key="1">
    <source>
        <dbReference type="ARBA" id="ARBA00004651"/>
    </source>
</evidence>
<evidence type="ECO:0000256" key="12">
    <source>
        <dbReference type="PIRNR" id="PIRNR006446"/>
    </source>
</evidence>
<dbReference type="EMBL" id="PJZH01000004">
    <property type="protein sequence ID" value="PLR37482.1"/>
    <property type="molecule type" value="Genomic_DNA"/>
</dbReference>
<feature type="transmembrane region" description="Helical" evidence="12">
    <location>
        <begin position="324"/>
        <end position="349"/>
    </location>
</feature>
<feature type="transmembrane region" description="Helical" evidence="12">
    <location>
        <begin position="57"/>
        <end position="78"/>
    </location>
</feature>
<sequence length="461" mass="50455">MHTHDLVLLVSRGQFAFTIGVHIVLAALAIGLSLFLSIIDLFWVCTRRQVYLDIMHFWQKIFALNMGVGVVTGVVMEFQFGTHWGPFTARTGAVIGPLMFYEVLVAFFIEAGFVGLMLFGLKKIGPRLHLCATLMVTVGAIVSAFWIVAANSWMQTPAGFSVMAGGRFVPDDWWAVIFTPSFPYRFLHMLLASVLGTALLIAACAARHLLRDRHNPQARVMYAVSLAGLILFIPLQILVGDLHGKNSLVHQPQKVAAIEGSWQRPAPGDGEPLRLFALPDQAQQRNRAELAIPHVGSLYLHHNLTGTITPLSAFPPADLPNVPLVFFAFRLMVGLGLLMAAAAVAALVLWLRGRLFESRTLARMMVALGPAGFAAMLAGWVVTESGRQPFTVYGLMRTSESHSVLSLPLSLAVIALIVAVYLLTFGIGLKLLLRLLNQRPQAGEQGAAPEMWQMLTHKEEP</sequence>
<keyword evidence="4 12" id="KW-1003">Cell membrane</keyword>
<proteinExistence type="inferred from homology"/>
<organism evidence="13 14">
    <name type="scientific">Chimaeribacter coloradensis</name>
    <dbReference type="NCBI Taxonomy" id="2060068"/>
    <lineage>
        <taxon>Bacteria</taxon>
        <taxon>Pseudomonadati</taxon>
        <taxon>Pseudomonadota</taxon>
        <taxon>Gammaproteobacteria</taxon>
        <taxon>Enterobacterales</taxon>
        <taxon>Yersiniaceae</taxon>
        <taxon>Chimaeribacter</taxon>
    </lineage>
</organism>
<keyword evidence="14" id="KW-1185">Reference proteome</keyword>
<dbReference type="Proteomes" id="UP000234503">
    <property type="component" value="Unassembled WGS sequence"/>
</dbReference>
<dbReference type="PANTHER" id="PTHR30365:SF14">
    <property type="entry name" value="CYTOCHROME BD MENAQUINOL OXIDASE SUBUNIT I-RELATED"/>
    <property type="match status" value="1"/>
</dbReference>
<reference evidence="13 14" key="1">
    <citation type="submission" date="2017-12" db="EMBL/GenBank/DDBJ databases">
        <title>Characterization of six clinical isolates of Enterochimera gen. nov., a novel genus of the Yersiniaciae family and the three species Enterochimera arupensis sp. nov., Enterochimera coloradensis sp. nov, and Enterochimera californica sp. nov.</title>
        <authorList>
            <person name="Rossi A."/>
            <person name="Fisher M."/>
        </authorList>
    </citation>
    <scope>NUCLEOTIDE SEQUENCE [LARGE SCALE GENOMIC DNA]</scope>
    <source>
        <strain evidence="14">2016-Iso4</strain>
    </source>
</reference>
<feature type="transmembrane region" description="Helical" evidence="12">
    <location>
        <begin position="361"/>
        <end position="383"/>
    </location>
</feature>
<dbReference type="Pfam" id="PF01654">
    <property type="entry name" value="Cyt_bd_oxida_I"/>
    <property type="match status" value="1"/>
</dbReference>
<dbReference type="RefSeq" id="WP_101823609.1">
    <property type="nucleotide sequence ID" value="NZ_PJZH01000004.1"/>
</dbReference>
<evidence type="ECO:0000256" key="4">
    <source>
        <dbReference type="ARBA" id="ARBA00022475"/>
    </source>
</evidence>
<dbReference type="GO" id="GO:0016682">
    <property type="term" value="F:oxidoreductase activity, acting on diphenols and related substances as donors, oxygen as acceptor"/>
    <property type="evidence" value="ECO:0007669"/>
    <property type="project" value="TreeGrafter"/>
</dbReference>
<name>A0A2N5E7M3_9GAMM</name>
<feature type="transmembrane region" description="Helical" evidence="12">
    <location>
        <begin position="128"/>
        <end position="149"/>
    </location>
</feature>
<protein>
    <submittedName>
        <fullName evidence="13">Cytochrome ubiquinol oxidase subunit I</fullName>
    </submittedName>
</protein>
<keyword evidence="8 12" id="KW-0249">Electron transport</keyword>